<feature type="compositionally biased region" description="Polar residues" evidence="1">
    <location>
        <begin position="71"/>
        <end position="91"/>
    </location>
</feature>
<evidence type="ECO:0000256" key="1">
    <source>
        <dbReference type="SAM" id="MobiDB-lite"/>
    </source>
</evidence>
<organism evidence="2">
    <name type="scientific">Anopheles sinensis</name>
    <name type="common">Mosquito</name>
    <dbReference type="NCBI Taxonomy" id="74873"/>
    <lineage>
        <taxon>Eukaryota</taxon>
        <taxon>Metazoa</taxon>
        <taxon>Ecdysozoa</taxon>
        <taxon>Arthropoda</taxon>
        <taxon>Hexapoda</taxon>
        <taxon>Insecta</taxon>
        <taxon>Pterygota</taxon>
        <taxon>Neoptera</taxon>
        <taxon>Endopterygota</taxon>
        <taxon>Diptera</taxon>
        <taxon>Nematocera</taxon>
        <taxon>Culicoidea</taxon>
        <taxon>Culicidae</taxon>
        <taxon>Anophelinae</taxon>
        <taxon>Anopheles</taxon>
    </lineage>
</organism>
<protein>
    <submittedName>
        <fullName evidence="2 3">Uncharacterized protein</fullName>
    </submittedName>
</protein>
<sequence>MIGKPTAPLRTDCHYRLQGSDRNKMKTYGALLIVALILAMPSPSGGIALGTTIASEGFNVSQDRFDPNGDGTPTNEAMISQEPQVSNRYWY</sequence>
<evidence type="ECO:0000313" key="3">
    <source>
        <dbReference type="EnsemblMetazoa" id="ASIC004654-PA"/>
    </source>
</evidence>
<dbReference type="EMBL" id="KE524842">
    <property type="protein sequence ID" value="KFB37359.1"/>
    <property type="molecule type" value="Genomic_DNA"/>
</dbReference>
<dbReference type="Proteomes" id="UP000030765">
    <property type="component" value="Unassembled WGS sequence"/>
</dbReference>
<proteinExistence type="predicted"/>
<dbReference type="AlphaFoldDB" id="A0A084VHB5"/>
<evidence type="ECO:0000313" key="4">
    <source>
        <dbReference type="Proteomes" id="UP000030765"/>
    </source>
</evidence>
<dbReference type="EnsemblMetazoa" id="ASIC004654-RA">
    <property type="protein sequence ID" value="ASIC004654-PA"/>
    <property type="gene ID" value="ASIC004654"/>
</dbReference>
<keyword evidence="4" id="KW-1185">Reference proteome</keyword>
<dbReference type="EMBL" id="ATLV01013150">
    <property type="status" value="NOT_ANNOTATED_CDS"/>
    <property type="molecule type" value="Genomic_DNA"/>
</dbReference>
<reference evidence="2 4" key="1">
    <citation type="journal article" date="2014" name="BMC Genomics">
        <title>Genome sequence of Anopheles sinensis provides insight into genetics basis of mosquito competence for malaria parasites.</title>
        <authorList>
            <person name="Zhou D."/>
            <person name="Zhang D."/>
            <person name="Ding G."/>
            <person name="Shi L."/>
            <person name="Hou Q."/>
            <person name="Ye Y."/>
            <person name="Xu Y."/>
            <person name="Zhou H."/>
            <person name="Xiong C."/>
            <person name="Li S."/>
            <person name="Yu J."/>
            <person name="Hong S."/>
            <person name="Yu X."/>
            <person name="Zou P."/>
            <person name="Chen C."/>
            <person name="Chang X."/>
            <person name="Wang W."/>
            <person name="Lv Y."/>
            <person name="Sun Y."/>
            <person name="Ma L."/>
            <person name="Shen B."/>
            <person name="Zhu C."/>
        </authorList>
    </citation>
    <scope>NUCLEOTIDE SEQUENCE [LARGE SCALE GENOMIC DNA]</scope>
</reference>
<evidence type="ECO:0000313" key="2">
    <source>
        <dbReference type="EMBL" id="KFB37359.1"/>
    </source>
</evidence>
<name>A0A084VHB5_ANOSI</name>
<gene>
    <name evidence="2" type="ORF">ZHAS_00004654</name>
</gene>
<dbReference type="VEuPathDB" id="VectorBase:ASIC004654"/>
<feature type="region of interest" description="Disordered" evidence="1">
    <location>
        <begin position="60"/>
        <end position="91"/>
    </location>
</feature>
<accession>A0A084VHB5</accession>
<reference evidence="3" key="2">
    <citation type="submission" date="2020-05" db="UniProtKB">
        <authorList>
            <consortium name="EnsemblMetazoa"/>
        </authorList>
    </citation>
    <scope>IDENTIFICATION</scope>
</reference>